<dbReference type="SUPFAM" id="SSF53474">
    <property type="entry name" value="alpha/beta-Hydrolases"/>
    <property type="match status" value="1"/>
</dbReference>
<keyword evidence="5" id="KW-0325">Glycoprotein</keyword>
<dbReference type="InterPro" id="IPR001563">
    <property type="entry name" value="Peptidase_S10"/>
</dbReference>
<evidence type="ECO:0000256" key="3">
    <source>
        <dbReference type="ARBA" id="ARBA00022670"/>
    </source>
</evidence>
<reference evidence="7 8" key="1">
    <citation type="submission" date="2024-09" db="EMBL/GenBank/DDBJ databases">
        <title>Itraconazole resistance in Madurella fahalii resulting from another homologue of gene encoding cytochrome P450 14-alpha sterol demethylase (CYP51).</title>
        <authorList>
            <person name="Yoshioka I."/>
            <person name="Fahal A.H."/>
            <person name="Kaneko S."/>
            <person name="Yaguchi T."/>
        </authorList>
    </citation>
    <scope>NUCLEOTIDE SEQUENCE [LARGE SCALE GENOMIC DNA]</scope>
    <source>
        <strain evidence="7 8">IFM 68171</strain>
    </source>
</reference>
<keyword evidence="6" id="KW-0732">Signal</keyword>
<dbReference type="RefSeq" id="XP_070920352.1">
    <property type="nucleotide sequence ID" value="XM_071064251.1"/>
</dbReference>
<feature type="signal peptide" evidence="6">
    <location>
        <begin position="1"/>
        <end position="27"/>
    </location>
</feature>
<comment type="similarity">
    <text evidence="1">Belongs to the peptidase S10 family.</text>
</comment>
<dbReference type="Gene3D" id="3.40.50.1820">
    <property type="entry name" value="alpha/beta hydrolase"/>
    <property type="match status" value="1"/>
</dbReference>
<dbReference type="PANTHER" id="PTHR11802:SF479">
    <property type="entry name" value="CARBOXYPEPTIDASE"/>
    <property type="match status" value="1"/>
</dbReference>
<evidence type="ECO:0000256" key="5">
    <source>
        <dbReference type="ARBA" id="ARBA00023180"/>
    </source>
</evidence>
<sequence length="547" mass="60176">MHWNWELEGVILAGLVLVILYPHPSLGNPVGHEAHPSPHFQCHARPFFLNERSERFVVNGSAIPEVNFDVGESYAGLLPIGSSGNGSSSELYFWFFPSTNAVAQQGREILIWLSGGPGCSSLGDLLQQNGPFLWQPGTIEPVANIWSWHRLTNVDVAQQFLGFWRNFVDTFALQGYKIYVTGYSYAGIMAPYIASAMLDWNDTRYFDLAGMMVYSGLYSKLGLAREIPVPFFINRWKNALSFNDTFTAYVNNRTVECGYTPYLEQYLVFPPRGPQPANLPGHDNVTNLPLPDCALWSAVFFASLELNPCFSVFDVTEQCPFRFDSLGFYNGLESHPRLPLTPYFNRPDVKAAINAPLNTNWTFCVDRSTVFAGGFDETLLSAPGSQPVLPRVIEHTANVILGHGYRDVITLPEGTLLTIQNLTWNGEMGFREEPTAPLFVPYHGGGNGSAETAAGAGVLETSHEERGLTWFGAAQAGHMLVGDQLALGFRTVEVLLGRVAGLTATVPFTVDVGEEVEHTGGLGNGTVVVSNWEEVAGLYRFVEDGLE</sequence>
<dbReference type="InterPro" id="IPR029058">
    <property type="entry name" value="AB_hydrolase_fold"/>
</dbReference>
<evidence type="ECO:0000256" key="1">
    <source>
        <dbReference type="ARBA" id="ARBA00009431"/>
    </source>
</evidence>
<evidence type="ECO:0000256" key="4">
    <source>
        <dbReference type="ARBA" id="ARBA00022801"/>
    </source>
</evidence>
<evidence type="ECO:0000313" key="8">
    <source>
        <dbReference type="Proteomes" id="UP001628179"/>
    </source>
</evidence>
<name>A0ABQ0GLH3_9PEZI</name>
<dbReference type="Pfam" id="PF00450">
    <property type="entry name" value="Peptidase_S10"/>
    <property type="match status" value="2"/>
</dbReference>
<organism evidence="7 8">
    <name type="scientific">Madurella fahalii</name>
    <dbReference type="NCBI Taxonomy" id="1157608"/>
    <lineage>
        <taxon>Eukaryota</taxon>
        <taxon>Fungi</taxon>
        <taxon>Dikarya</taxon>
        <taxon>Ascomycota</taxon>
        <taxon>Pezizomycotina</taxon>
        <taxon>Sordariomycetes</taxon>
        <taxon>Sordariomycetidae</taxon>
        <taxon>Sordariales</taxon>
        <taxon>Sordariales incertae sedis</taxon>
        <taxon>Madurella</taxon>
    </lineage>
</organism>
<accession>A0ABQ0GLH3</accession>
<evidence type="ECO:0000256" key="6">
    <source>
        <dbReference type="SAM" id="SignalP"/>
    </source>
</evidence>
<proteinExistence type="inferred from homology"/>
<evidence type="ECO:0000313" key="7">
    <source>
        <dbReference type="EMBL" id="GAB1318622.1"/>
    </source>
</evidence>
<dbReference type="GeneID" id="98179574"/>
<keyword evidence="3" id="KW-0645">Protease</keyword>
<feature type="chain" id="PRO_5045078365" evidence="6">
    <location>
        <begin position="28"/>
        <end position="547"/>
    </location>
</feature>
<keyword evidence="4" id="KW-0378">Hydrolase</keyword>
<dbReference type="EMBL" id="BAAFSV010000005">
    <property type="protein sequence ID" value="GAB1318622.1"/>
    <property type="molecule type" value="Genomic_DNA"/>
</dbReference>
<dbReference type="PANTHER" id="PTHR11802">
    <property type="entry name" value="SERINE PROTEASE FAMILY S10 SERINE CARBOXYPEPTIDASE"/>
    <property type="match status" value="1"/>
</dbReference>
<comment type="caution">
    <text evidence="7">The sequence shown here is derived from an EMBL/GenBank/DDBJ whole genome shotgun (WGS) entry which is preliminary data.</text>
</comment>
<keyword evidence="2 7" id="KW-0121">Carboxypeptidase</keyword>
<dbReference type="GO" id="GO:0004180">
    <property type="term" value="F:carboxypeptidase activity"/>
    <property type="evidence" value="ECO:0007669"/>
    <property type="project" value="UniProtKB-KW"/>
</dbReference>
<protein>
    <submittedName>
        <fullName evidence="7">Carboxypeptidase</fullName>
    </submittedName>
</protein>
<evidence type="ECO:0000256" key="2">
    <source>
        <dbReference type="ARBA" id="ARBA00022645"/>
    </source>
</evidence>
<gene>
    <name evidence="7" type="ORF">MFIFM68171_08832</name>
</gene>
<dbReference type="Proteomes" id="UP001628179">
    <property type="component" value="Unassembled WGS sequence"/>
</dbReference>
<keyword evidence="8" id="KW-1185">Reference proteome</keyword>